<dbReference type="SUPFAM" id="SSF46785">
    <property type="entry name" value="Winged helix' DNA-binding domain"/>
    <property type="match status" value="1"/>
</dbReference>
<protein>
    <submittedName>
        <fullName evidence="3">Uncharacterized protein LOC101854561</fullName>
    </submittedName>
</protein>
<evidence type="ECO:0000313" key="2">
    <source>
        <dbReference type="Proteomes" id="UP000694888"/>
    </source>
</evidence>
<dbReference type="PANTHER" id="PTHR45128:SF1">
    <property type="entry name" value="S-ADENOSYLMETHIONINE-DEPENDENT METHYLTRANSFERASE RV2258C"/>
    <property type="match status" value="1"/>
</dbReference>
<dbReference type="InterPro" id="IPR036390">
    <property type="entry name" value="WH_DNA-bd_sf"/>
</dbReference>
<dbReference type="SUPFAM" id="SSF53335">
    <property type="entry name" value="S-adenosyl-L-methionine-dependent methyltransferases"/>
    <property type="match status" value="1"/>
</dbReference>
<dbReference type="Gene3D" id="1.10.10.10">
    <property type="entry name" value="Winged helix-like DNA-binding domain superfamily/Winged helix DNA-binding domain"/>
    <property type="match status" value="1"/>
</dbReference>
<dbReference type="InterPro" id="IPR048711">
    <property type="entry name" value="WHD_Rv2258c"/>
</dbReference>
<accession>A0ABM0ZWD3</accession>
<dbReference type="InterPro" id="IPR029063">
    <property type="entry name" value="SAM-dependent_MTases_sf"/>
</dbReference>
<evidence type="ECO:0000313" key="3">
    <source>
        <dbReference type="RefSeq" id="XP_012935896.2"/>
    </source>
</evidence>
<dbReference type="InterPro" id="IPR053173">
    <property type="entry name" value="SAM-binding_MTase"/>
</dbReference>
<dbReference type="InterPro" id="IPR036388">
    <property type="entry name" value="WH-like_DNA-bd_sf"/>
</dbReference>
<sequence length="194" mass="21422">MAEEYSARITDVVNSSSVAFMMSLAKDTGILTALKDALQPLTSQEIADLKGLKERYVREILGCLACAKLVRLETSDTGETSYFLTDEEKKGLEHEVNWPFLSIPRLFASKYNSLKGLCDAKGPYGFYYSEEAHEVLEEISIRLTEPNINTMLTNIAGLKERLETGIDVIEFGCGSGQLLASLATSYPKSRFTAS</sequence>
<dbReference type="Proteomes" id="UP000694888">
    <property type="component" value="Unplaced"/>
</dbReference>
<feature type="non-terminal residue" evidence="3">
    <location>
        <position position="194"/>
    </location>
</feature>
<gene>
    <name evidence="3" type="primary">LOC101854561</name>
</gene>
<feature type="domain" description="S-adenosylmethionine-dependent methyltransferase Rv2258c-like winged HTH" evidence="1">
    <location>
        <begin position="17"/>
        <end position="88"/>
    </location>
</feature>
<dbReference type="RefSeq" id="XP_012935896.2">
    <property type="nucleotide sequence ID" value="XM_013080442.2"/>
</dbReference>
<evidence type="ECO:0000259" key="1">
    <source>
        <dbReference type="Pfam" id="PF21320"/>
    </source>
</evidence>
<organism evidence="2 3">
    <name type="scientific">Aplysia californica</name>
    <name type="common">California sea hare</name>
    <dbReference type="NCBI Taxonomy" id="6500"/>
    <lineage>
        <taxon>Eukaryota</taxon>
        <taxon>Metazoa</taxon>
        <taxon>Spiralia</taxon>
        <taxon>Lophotrochozoa</taxon>
        <taxon>Mollusca</taxon>
        <taxon>Gastropoda</taxon>
        <taxon>Heterobranchia</taxon>
        <taxon>Euthyneura</taxon>
        <taxon>Tectipleura</taxon>
        <taxon>Aplysiida</taxon>
        <taxon>Aplysioidea</taxon>
        <taxon>Aplysiidae</taxon>
        <taxon>Aplysia</taxon>
    </lineage>
</organism>
<name>A0ABM0ZWD3_APLCA</name>
<reference evidence="3" key="1">
    <citation type="submission" date="2025-08" db="UniProtKB">
        <authorList>
            <consortium name="RefSeq"/>
        </authorList>
    </citation>
    <scope>IDENTIFICATION</scope>
</reference>
<dbReference type="GeneID" id="101854561"/>
<keyword evidence="2" id="KW-1185">Reference proteome</keyword>
<proteinExistence type="predicted"/>
<dbReference type="Pfam" id="PF21320">
    <property type="entry name" value="WHD_Rv2258c"/>
    <property type="match status" value="1"/>
</dbReference>
<dbReference type="PANTHER" id="PTHR45128">
    <property type="entry name" value="METHYLTRANSFERASE TYPE 11"/>
    <property type="match status" value="1"/>
</dbReference>